<evidence type="ECO:0000256" key="3">
    <source>
        <dbReference type="SAM" id="Phobius"/>
    </source>
</evidence>
<feature type="transmembrane region" description="Helical" evidence="3">
    <location>
        <begin position="131"/>
        <end position="150"/>
    </location>
</feature>
<accession>A0A3D9SDI5</accession>
<evidence type="ECO:0000313" key="5">
    <source>
        <dbReference type="EMBL" id="REE92929.1"/>
    </source>
</evidence>
<dbReference type="RefSeq" id="WP_181909363.1">
    <property type="nucleotide sequence ID" value="NZ_QTTN01000002.1"/>
</dbReference>
<sequence>MSEQNLELHQRNKLMSYLIWASLLLGIGASYDTPNTIIILLLSGLPVAVACTVMTWMKRGVPYVKYMITGGLGVISFFFLRETIDFSNIFILYLSLAIVSLYHDYKPLTLSGLLAVIMANYFLAAKESYQGADVIGVNAFLILVVAALIAQSRIGSKMLERVAIAGAGAEASRKHSVQVLDEVKQSVEVLDASNSSMQESAGATGKIASELVVAFQQLAEGIEMQATSVSDITAALHDVNETIVQTNHSSALMSGKSRDTADMTSQGKEQMDVLADTMDGIARIVRDTSLVMGEVNEQNGKIGDIVAAISNIANQTNLLSLNASIEAARAGEHGKGFSVVSIEIRKLAQHAQDASTEISNILGLIQQKVQLAANMVAEGQKASESGIVVTNSVEQLFARINSNSAEVLNHAENLRAMNESLKASSQTVMDEMTSVASVTEQSSASVEQVLASAEEQSNRVGEIVDSIRGLNDLTGKLKALTR</sequence>
<dbReference type="AlphaFoldDB" id="A0A3D9SDI5"/>
<dbReference type="GO" id="GO:0016020">
    <property type="term" value="C:membrane"/>
    <property type="evidence" value="ECO:0007669"/>
    <property type="project" value="InterPro"/>
</dbReference>
<keyword evidence="1 2" id="KW-0807">Transducer</keyword>
<dbReference type="Gene3D" id="1.10.287.950">
    <property type="entry name" value="Methyl-accepting chemotaxis protein"/>
    <property type="match status" value="1"/>
</dbReference>
<comment type="caution">
    <text evidence="5">The sequence shown here is derived from an EMBL/GenBank/DDBJ whole genome shotgun (WGS) entry which is preliminary data.</text>
</comment>
<dbReference type="SMART" id="SM00283">
    <property type="entry name" value="MA"/>
    <property type="match status" value="1"/>
</dbReference>
<protein>
    <submittedName>
        <fullName evidence="5">Methyl-accepting chemotaxis protein</fullName>
    </submittedName>
</protein>
<proteinExistence type="predicted"/>
<feature type="transmembrane region" description="Helical" evidence="3">
    <location>
        <begin position="37"/>
        <end position="56"/>
    </location>
</feature>
<reference evidence="5 6" key="1">
    <citation type="submission" date="2018-08" db="EMBL/GenBank/DDBJ databases">
        <title>Genomic Encyclopedia of Type Strains, Phase III (KMG-III): the genomes of soil and plant-associated and newly described type strains.</title>
        <authorList>
            <person name="Whitman W."/>
        </authorList>
    </citation>
    <scope>NUCLEOTIDE SEQUENCE [LARGE SCALE GENOMIC DNA]</scope>
    <source>
        <strain evidence="5 6">CGMCC 1.10966</strain>
    </source>
</reference>
<evidence type="ECO:0000313" key="6">
    <source>
        <dbReference type="Proteomes" id="UP000256304"/>
    </source>
</evidence>
<keyword evidence="6" id="KW-1185">Reference proteome</keyword>
<dbReference type="Pfam" id="PF00015">
    <property type="entry name" value="MCPsignal"/>
    <property type="match status" value="1"/>
</dbReference>
<feature type="transmembrane region" description="Helical" evidence="3">
    <location>
        <begin position="14"/>
        <end position="31"/>
    </location>
</feature>
<feature type="domain" description="Methyl-accepting transducer" evidence="4">
    <location>
        <begin position="200"/>
        <end position="457"/>
    </location>
</feature>
<dbReference type="InterPro" id="IPR004089">
    <property type="entry name" value="MCPsignal_dom"/>
</dbReference>
<evidence type="ECO:0000256" key="1">
    <source>
        <dbReference type="ARBA" id="ARBA00023224"/>
    </source>
</evidence>
<keyword evidence="3" id="KW-0812">Transmembrane</keyword>
<dbReference type="PANTHER" id="PTHR32089:SF112">
    <property type="entry name" value="LYSOZYME-LIKE PROTEIN-RELATED"/>
    <property type="match status" value="1"/>
</dbReference>
<organism evidence="5 6">
    <name type="scientific">Paenibacillus taihuensis</name>
    <dbReference type="NCBI Taxonomy" id="1156355"/>
    <lineage>
        <taxon>Bacteria</taxon>
        <taxon>Bacillati</taxon>
        <taxon>Bacillota</taxon>
        <taxon>Bacilli</taxon>
        <taxon>Bacillales</taxon>
        <taxon>Paenibacillaceae</taxon>
        <taxon>Paenibacillus</taxon>
    </lineage>
</organism>
<feature type="transmembrane region" description="Helical" evidence="3">
    <location>
        <begin position="108"/>
        <end position="125"/>
    </location>
</feature>
<dbReference type="SUPFAM" id="SSF58104">
    <property type="entry name" value="Methyl-accepting chemotaxis protein (MCP) signaling domain"/>
    <property type="match status" value="1"/>
</dbReference>
<dbReference type="PROSITE" id="PS50111">
    <property type="entry name" value="CHEMOTAXIS_TRANSDUC_2"/>
    <property type="match status" value="1"/>
</dbReference>
<keyword evidence="3" id="KW-0472">Membrane</keyword>
<dbReference type="GO" id="GO:0007165">
    <property type="term" value="P:signal transduction"/>
    <property type="evidence" value="ECO:0007669"/>
    <property type="project" value="UniProtKB-KW"/>
</dbReference>
<dbReference type="EMBL" id="QTTN01000002">
    <property type="protein sequence ID" value="REE92929.1"/>
    <property type="molecule type" value="Genomic_DNA"/>
</dbReference>
<name>A0A3D9SDI5_9BACL</name>
<evidence type="ECO:0000256" key="2">
    <source>
        <dbReference type="PROSITE-ProRule" id="PRU00284"/>
    </source>
</evidence>
<keyword evidence="3" id="KW-1133">Transmembrane helix</keyword>
<dbReference type="Proteomes" id="UP000256304">
    <property type="component" value="Unassembled WGS sequence"/>
</dbReference>
<gene>
    <name evidence="5" type="ORF">A8990_1029</name>
</gene>
<evidence type="ECO:0000259" key="4">
    <source>
        <dbReference type="PROSITE" id="PS50111"/>
    </source>
</evidence>
<dbReference type="PANTHER" id="PTHR32089">
    <property type="entry name" value="METHYL-ACCEPTING CHEMOTAXIS PROTEIN MCPB"/>
    <property type="match status" value="1"/>
</dbReference>